<keyword evidence="1" id="KW-1133">Transmembrane helix</keyword>
<name>A0A2C9LQ83_BIOGL</name>
<sequence>MRKEIMLMVLLFLALLELDLVTGIGNQDCPEQWYGRACMQRCNCRNQNNCPVCNNQCSAGFFGRECQYSNTVEEESSTVSYHIVNKTFLNHRSPHSTLEIDFGLQTFFTWMEICFSKNDTIDHESMSLNFSTSPGENVRSAKSCGHVYKLVQKIPACVVLRCEHYLLVSKALVYWKGFKNVVAVHVSGGVNVALKQRVLIGRRPDTTPGRQHPVLGVVDQQVNTSVTSYSQSGQELPYFIVVLREPVWIQRIVIESALFPVLNFKVQLFDERNNATNTTYIFLGHSSKSRGYKHAFVSSRVTASRKVVIHGVANDTSGSLTLTEIFIFSECRPHKFGPLCKGSCSIRCLDIACHVNGECFQCLPGMKGEHCLEKESKNGMKENSAQARHRLAMLKEDLTHKSDKMVDRDLAVVFGGAFFLIVLLCMAYFITNAMFSTAVFSRATDASQDSIQTIQTKSHPTVDHYVKNKKLITSKSSFESNS</sequence>
<dbReference type="EnsemblMetazoa" id="BGLB033703-RB">
    <property type="protein sequence ID" value="BGLB033703-PB"/>
    <property type="gene ID" value="BGLB033703"/>
</dbReference>
<dbReference type="InterPro" id="IPR052108">
    <property type="entry name" value="MEGF/SIB"/>
</dbReference>
<dbReference type="VEuPathDB" id="VectorBase:BGLB033703"/>
<dbReference type="PANTHER" id="PTHR24035">
    <property type="entry name" value="MULTIPLE EPIDERMAL GROWTH FACTOR-LIKE DOMAINS PROTEIN"/>
    <property type="match status" value="1"/>
</dbReference>
<dbReference type="PANTHER" id="PTHR24035:SF109">
    <property type="entry name" value="PROTEIN DRAPER"/>
    <property type="match status" value="1"/>
</dbReference>
<reference evidence="3" key="1">
    <citation type="submission" date="2020-05" db="UniProtKB">
        <authorList>
            <consortium name="EnsemblMetazoa"/>
        </authorList>
    </citation>
    <scope>IDENTIFICATION</scope>
    <source>
        <strain evidence="3">BB02</strain>
    </source>
</reference>
<keyword evidence="2" id="KW-0732">Signal</keyword>
<accession>A0A2C9LQ83</accession>
<keyword evidence="1" id="KW-0812">Transmembrane</keyword>
<feature type="chain" id="PRO_5012293581" description="EGF-like domain-containing protein" evidence="2">
    <location>
        <begin position="24"/>
        <end position="482"/>
    </location>
</feature>
<organism evidence="3 4">
    <name type="scientific">Biomphalaria glabrata</name>
    <name type="common">Bloodfluke planorb</name>
    <name type="synonym">Freshwater snail</name>
    <dbReference type="NCBI Taxonomy" id="6526"/>
    <lineage>
        <taxon>Eukaryota</taxon>
        <taxon>Metazoa</taxon>
        <taxon>Spiralia</taxon>
        <taxon>Lophotrochozoa</taxon>
        <taxon>Mollusca</taxon>
        <taxon>Gastropoda</taxon>
        <taxon>Heterobranchia</taxon>
        <taxon>Euthyneura</taxon>
        <taxon>Panpulmonata</taxon>
        <taxon>Hygrophila</taxon>
        <taxon>Lymnaeoidea</taxon>
        <taxon>Planorbidae</taxon>
        <taxon>Biomphalaria</taxon>
    </lineage>
</organism>
<protein>
    <recommendedName>
        <fullName evidence="5">EGF-like domain-containing protein</fullName>
    </recommendedName>
</protein>
<dbReference type="AlphaFoldDB" id="A0A2C9LQ83"/>
<dbReference type="VEuPathDB" id="VectorBase:BGLAX_048164"/>
<dbReference type="KEGG" id="bgt:106058842"/>
<evidence type="ECO:0008006" key="5">
    <source>
        <dbReference type="Google" id="ProtNLM"/>
    </source>
</evidence>
<gene>
    <name evidence="3" type="primary">106058842</name>
</gene>
<evidence type="ECO:0000256" key="2">
    <source>
        <dbReference type="SAM" id="SignalP"/>
    </source>
</evidence>
<dbReference type="Proteomes" id="UP000076420">
    <property type="component" value="Unassembled WGS sequence"/>
</dbReference>
<proteinExistence type="predicted"/>
<feature type="transmembrane region" description="Helical" evidence="1">
    <location>
        <begin position="410"/>
        <end position="430"/>
    </location>
</feature>
<evidence type="ECO:0000256" key="1">
    <source>
        <dbReference type="SAM" id="Phobius"/>
    </source>
</evidence>
<keyword evidence="1" id="KW-0472">Membrane</keyword>
<evidence type="ECO:0000313" key="3">
    <source>
        <dbReference type="EnsemblMetazoa" id="BGLB033703-PB"/>
    </source>
</evidence>
<dbReference type="OrthoDB" id="10301339at2759"/>
<evidence type="ECO:0000313" key="4">
    <source>
        <dbReference type="Proteomes" id="UP000076420"/>
    </source>
</evidence>
<dbReference type="Gene3D" id="2.170.300.10">
    <property type="entry name" value="Tie2 ligand-binding domain superfamily"/>
    <property type="match status" value="1"/>
</dbReference>
<feature type="signal peptide" evidence="2">
    <location>
        <begin position="1"/>
        <end position="23"/>
    </location>
</feature>